<dbReference type="PROSITE" id="PS50941">
    <property type="entry name" value="CHIT_BIND_I_2"/>
    <property type="match status" value="1"/>
</dbReference>
<keyword evidence="14" id="KW-1185">Reference proteome</keyword>
<feature type="compositionally biased region" description="Basic and acidic residues" evidence="9">
    <location>
        <begin position="47"/>
        <end position="62"/>
    </location>
</feature>
<evidence type="ECO:0000256" key="5">
    <source>
        <dbReference type="ARBA" id="ARBA00022801"/>
    </source>
</evidence>
<comment type="caution">
    <text evidence="8">Lacks conserved residue(s) required for the propagation of feature annotation.</text>
</comment>
<keyword evidence="4 10" id="KW-0732">Signal</keyword>
<feature type="disulfide bond" evidence="8">
    <location>
        <begin position="79"/>
        <end position="93"/>
    </location>
</feature>
<keyword evidence="3" id="KW-0479">Metal-binding</keyword>
<proteinExistence type="predicted"/>
<name>A0ABR4PD04_9HELO</name>
<feature type="domain" description="Chitin-binding type-1" evidence="11">
    <location>
        <begin position="64"/>
        <end position="108"/>
    </location>
</feature>
<dbReference type="InterPro" id="IPR036861">
    <property type="entry name" value="Endochitinase-like_sf"/>
</dbReference>
<evidence type="ECO:0000313" key="14">
    <source>
        <dbReference type="Proteomes" id="UP001629113"/>
    </source>
</evidence>
<evidence type="ECO:0000256" key="8">
    <source>
        <dbReference type="PROSITE-ProRule" id="PRU00261"/>
    </source>
</evidence>
<comment type="caution">
    <text evidence="13">The sequence shown here is derived from an EMBL/GenBank/DDBJ whole genome shotgun (WGS) entry which is preliminary data.</text>
</comment>
<dbReference type="EMBL" id="JBFCZG010000006">
    <property type="protein sequence ID" value="KAL3421196.1"/>
    <property type="molecule type" value="Genomic_DNA"/>
</dbReference>
<evidence type="ECO:0000259" key="12">
    <source>
        <dbReference type="PROSITE" id="PS51677"/>
    </source>
</evidence>
<keyword evidence="8" id="KW-1015">Disulfide bond</keyword>
<gene>
    <name evidence="13" type="ORF">PVAG01_07641</name>
</gene>
<dbReference type="PROSITE" id="PS51677">
    <property type="entry name" value="NODB"/>
    <property type="match status" value="1"/>
</dbReference>
<dbReference type="SUPFAM" id="SSF88713">
    <property type="entry name" value="Glycoside hydrolase/deacetylase"/>
    <property type="match status" value="1"/>
</dbReference>
<dbReference type="InterPro" id="IPR002509">
    <property type="entry name" value="NODB_dom"/>
</dbReference>
<dbReference type="Gene3D" id="3.20.20.370">
    <property type="entry name" value="Glycoside hydrolase/deacetylase"/>
    <property type="match status" value="1"/>
</dbReference>
<feature type="region of interest" description="Disordered" evidence="9">
    <location>
        <begin position="40"/>
        <end position="62"/>
    </location>
</feature>
<evidence type="ECO:0000256" key="3">
    <source>
        <dbReference type="ARBA" id="ARBA00022723"/>
    </source>
</evidence>
<accession>A0ABR4PD04</accession>
<feature type="domain" description="NodB homology" evidence="12">
    <location>
        <begin position="142"/>
        <end position="344"/>
    </location>
</feature>
<keyword evidence="2 8" id="KW-0147">Chitin-binding</keyword>
<dbReference type="Proteomes" id="UP001629113">
    <property type="component" value="Unassembled WGS sequence"/>
</dbReference>
<evidence type="ECO:0000313" key="13">
    <source>
        <dbReference type="EMBL" id="KAL3421196.1"/>
    </source>
</evidence>
<dbReference type="InterPro" id="IPR018371">
    <property type="entry name" value="Chitin-binding_1_CS"/>
</dbReference>
<dbReference type="PROSITE" id="PS00026">
    <property type="entry name" value="CHIT_BIND_I_1"/>
    <property type="match status" value="1"/>
</dbReference>
<dbReference type="PANTHER" id="PTHR46471:SF2">
    <property type="entry name" value="CHITIN DEACETYLASE-RELATED"/>
    <property type="match status" value="1"/>
</dbReference>
<dbReference type="CDD" id="cd00035">
    <property type="entry name" value="ChtBD1"/>
    <property type="match status" value="1"/>
</dbReference>
<evidence type="ECO:0000256" key="4">
    <source>
        <dbReference type="ARBA" id="ARBA00022729"/>
    </source>
</evidence>
<evidence type="ECO:0000256" key="10">
    <source>
        <dbReference type="SAM" id="SignalP"/>
    </source>
</evidence>
<evidence type="ECO:0000259" key="11">
    <source>
        <dbReference type="PROSITE" id="PS50941"/>
    </source>
</evidence>
<evidence type="ECO:0000256" key="2">
    <source>
        <dbReference type="ARBA" id="ARBA00022669"/>
    </source>
</evidence>
<sequence length="435" mass="46866">MLPSLILVALSLSVTVYSHGGLKLMGALDAVEALKSRASSPFPSNHFSHDDSGSEESVDKRAENMKCGPQEGSCPTGFCCSIGGFCGKGFHYCSGPACQLSYGDSCDGNISPLGEPTADVPRPHLGNVSYGGTGIYFCTKKNVVALTFDDGPYIYTNDLLDILKRYDAKATFFLTGNNMGKGEMDNETTGYPQIVKRMYAEGHQLASHTWTHQNLSGISAVQRENQMYFNEMAFRNILGFFPTYMRPPYSQADNATQQMLSDMGYHVIYYNINSDDYSNDTPELIQNAKDEVNAQFGTVNVEAGYPANFIEIGHDIHDQTVYNLTSWTLERMLALGFGTSVTVGECLGDPPENWYRAASGALENAPVSKSLAAISPTAIPTSGPSASASLTGATAQQTSTSQGSKVDKARMDVVLTGILGFIIISSDAFALDIFA</sequence>
<dbReference type="InterPro" id="IPR001002">
    <property type="entry name" value="Chitin-bd_1"/>
</dbReference>
<evidence type="ECO:0000256" key="1">
    <source>
        <dbReference type="ARBA" id="ARBA00001941"/>
    </source>
</evidence>
<protein>
    <submittedName>
        <fullName evidence="13">Chitin binding protein</fullName>
    </submittedName>
</protein>
<keyword evidence="6" id="KW-0119">Carbohydrate metabolism</keyword>
<feature type="chain" id="PRO_5046893823" evidence="10">
    <location>
        <begin position="19"/>
        <end position="435"/>
    </location>
</feature>
<dbReference type="Pfam" id="PF01522">
    <property type="entry name" value="Polysacc_deac_1"/>
    <property type="match status" value="1"/>
</dbReference>
<feature type="signal peptide" evidence="10">
    <location>
        <begin position="1"/>
        <end position="18"/>
    </location>
</feature>
<organism evidence="13 14">
    <name type="scientific">Phlyctema vagabunda</name>
    <dbReference type="NCBI Taxonomy" id="108571"/>
    <lineage>
        <taxon>Eukaryota</taxon>
        <taxon>Fungi</taxon>
        <taxon>Dikarya</taxon>
        <taxon>Ascomycota</taxon>
        <taxon>Pezizomycotina</taxon>
        <taxon>Leotiomycetes</taxon>
        <taxon>Helotiales</taxon>
        <taxon>Dermateaceae</taxon>
        <taxon>Phlyctema</taxon>
    </lineage>
</organism>
<reference evidence="13 14" key="1">
    <citation type="submission" date="2024-06" db="EMBL/GenBank/DDBJ databases">
        <title>Complete genome of Phlyctema vagabunda strain 19-DSS-EL-015.</title>
        <authorList>
            <person name="Fiorenzani C."/>
        </authorList>
    </citation>
    <scope>NUCLEOTIDE SEQUENCE [LARGE SCALE GENOMIC DNA]</scope>
    <source>
        <strain evidence="13 14">19-DSS-EL-015</strain>
    </source>
</reference>
<dbReference type="Gene3D" id="3.30.60.10">
    <property type="entry name" value="Endochitinase-like"/>
    <property type="match status" value="1"/>
</dbReference>
<dbReference type="SUPFAM" id="SSF57016">
    <property type="entry name" value="Plant lectins/antimicrobial peptides"/>
    <property type="match status" value="1"/>
</dbReference>
<keyword evidence="5" id="KW-0378">Hydrolase</keyword>
<evidence type="ECO:0000256" key="9">
    <source>
        <dbReference type="SAM" id="MobiDB-lite"/>
    </source>
</evidence>
<dbReference type="PANTHER" id="PTHR46471">
    <property type="entry name" value="CHITIN DEACETYLASE"/>
    <property type="match status" value="1"/>
</dbReference>
<dbReference type="InterPro" id="IPR011330">
    <property type="entry name" value="Glyco_hydro/deAcase_b/a-brl"/>
</dbReference>
<keyword evidence="7" id="KW-0170">Cobalt</keyword>
<feature type="disulfide bond" evidence="8">
    <location>
        <begin position="74"/>
        <end position="86"/>
    </location>
</feature>
<comment type="cofactor">
    <cofactor evidence="1">
        <name>Co(2+)</name>
        <dbReference type="ChEBI" id="CHEBI:48828"/>
    </cofactor>
</comment>
<dbReference type="CDD" id="cd10951">
    <property type="entry name" value="CE4_ClCDA_like"/>
    <property type="match status" value="1"/>
</dbReference>
<evidence type="ECO:0000256" key="6">
    <source>
        <dbReference type="ARBA" id="ARBA00023277"/>
    </source>
</evidence>
<evidence type="ECO:0000256" key="7">
    <source>
        <dbReference type="ARBA" id="ARBA00023285"/>
    </source>
</evidence>